<name>A0A840C7K2_9RHOB</name>
<dbReference type="EMBL" id="JACIEQ010000002">
    <property type="protein sequence ID" value="MBB4021921.1"/>
    <property type="molecule type" value="Genomic_DNA"/>
</dbReference>
<feature type="transmembrane region" description="Helical" evidence="6">
    <location>
        <begin position="12"/>
        <end position="29"/>
    </location>
</feature>
<keyword evidence="5 6" id="KW-0472">Membrane</keyword>
<proteinExistence type="predicted"/>
<dbReference type="RefSeq" id="WP_054538661.1">
    <property type="nucleotide sequence ID" value="NZ_JACIEQ010000002.1"/>
</dbReference>
<dbReference type="PANTHER" id="PTHR33529">
    <property type="entry name" value="SLR0882 PROTEIN-RELATED"/>
    <property type="match status" value="1"/>
</dbReference>
<organism evidence="7 8">
    <name type="scientific">Actibacterium naphthalenivorans</name>
    <dbReference type="NCBI Taxonomy" id="1614693"/>
    <lineage>
        <taxon>Bacteria</taxon>
        <taxon>Pseudomonadati</taxon>
        <taxon>Pseudomonadota</taxon>
        <taxon>Alphaproteobacteria</taxon>
        <taxon>Rhodobacterales</taxon>
        <taxon>Roseobacteraceae</taxon>
        <taxon>Actibacterium</taxon>
    </lineage>
</organism>
<dbReference type="NCBIfam" id="TIGR04408">
    <property type="entry name" value="LptG_lptG"/>
    <property type="match status" value="1"/>
</dbReference>
<dbReference type="GO" id="GO:0055085">
    <property type="term" value="P:transmembrane transport"/>
    <property type="evidence" value="ECO:0007669"/>
    <property type="project" value="InterPro"/>
</dbReference>
<dbReference type="InterPro" id="IPR030923">
    <property type="entry name" value="LptG"/>
</dbReference>
<keyword evidence="4 6" id="KW-1133">Transmembrane helix</keyword>
<keyword evidence="2" id="KW-1003">Cell membrane</keyword>
<gene>
    <name evidence="7" type="ORF">GGR17_001730</name>
</gene>
<evidence type="ECO:0000256" key="5">
    <source>
        <dbReference type="ARBA" id="ARBA00023136"/>
    </source>
</evidence>
<feature type="transmembrane region" description="Helical" evidence="6">
    <location>
        <begin position="60"/>
        <end position="79"/>
    </location>
</feature>
<dbReference type="GO" id="GO:0015920">
    <property type="term" value="P:lipopolysaccharide transport"/>
    <property type="evidence" value="ECO:0007669"/>
    <property type="project" value="TreeGrafter"/>
</dbReference>
<dbReference type="InterPro" id="IPR005495">
    <property type="entry name" value="LptG/LptF_permease"/>
</dbReference>
<reference evidence="7" key="1">
    <citation type="submission" date="2020-08" db="EMBL/GenBank/DDBJ databases">
        <title>Genomic Encyclopedia of Type Strains, Phase IV (KMG-IV): sequencing the most valuable type-strain genomes for metagenomic binning, comparative biology and taxonomic classification.</title>
        <authorList>
            <person name="Goeker M."/>
        </authorList>
    </citation>
    <scope>NUCLEOTIDE SEQUENCE [LARGE SCALE GENOMIC DNA]</scope>
    <source>
        <strain evidence="7">DSM 105040</strain>
    </source>
</reference>
<dbReference type="GO" id="GO:0043190">
    <property type="term" value="C:ATP-binding cassette (ABC) transporter complex"/>
    <property type="evidence" value="ECO:0007669"/>
    <property type="project" value="InterPro"/>
</dbReference>
<comment type="subcellular location">
    <subcellularLocation>
        <location evidence="1">Cell membrane</location>
        <topology evidence="1">Multi-pass membrane protein</topology>
    </subcellularLocation>
</comment>
<evidence type="ECO:0000256" key="2">
    <source>
        <dbReference type="ARBA" id="ARBA00022475"/>
    </source>
</evidence>
<dbReference type="AlphaFoldDB" id="A0A840C7K2"/>
<evidence type="ECO:0000256" key="4">
    <source>
        <dbReference type="ARBA" id="ARBA00022989"/>
    </source>
</evidence>
<dbReference type="Proteomes" id="UP000585681">
    <property type="component" value="Unassembled WGS sequence"/>
</dbReference>
<feature type="transmembrane region" description="Helical" evidence="6">
    <location>
        <begin position="277"/>
        <end position="299"/>
    </location>
</feature>
<evidence type="ECO:0000313" key="7">
    <source>
        <dbReference type="EMBL" id="MBB4021921.1"/>
    </source>
</evidence>
<feature type="transmembrane region" description="Helical" evidence="6">
    <location>
        <begin position="346"/>
        <end position="363"/>
    </location>
</feature>
<evidence type="ECO:0000256" key="1">
    <source>
        <dbReference type="ARBA" id="ARBA00004651"/>
    </source>
</evidence>
<sequence length="366" mass="39964">MILHFYFARKFITTLIAVFAVFLTILLLLDLVDQIRRFDIGAITFPQALGLAALNAPSNMYGMLPLTVLMATLMLFLGLARTSELVVTRAMGRSALRSLFAPVLAAAGAGVLTITVLNPLVAATSKHYETLSSRYKRGTESVLSISREGLWLRQGDEEGQMVIRAARANLDGTVLHDVTFLALGPQSGPAFRIEAEMAELTRGAWTLTNAKRWALSDPDANPERDATRHALLSLPSDLTPERIRNSFGTPSAIPIWELPAFIDSLERAGFSARNHRVWFQMELALPLVYVAMVMIAAGFTMRHTRLGRTGVMVMLALGLGLGLYFLRNFAQVLGENGQIPAELAAWSPPVVGILLSLGLLLHLEDG</sequence>
<comment type="caution">
    <text evidence="7">The sequence shown here is derived from an EMBL/GenBank/DDBJ whole genome shotgun (WGS) entry which is preliminary data.</text>
</comment>
<protein>
    <submittedName>
        <fullName evidence="7">Lipopolysaccharide export system permease protein</fullName>
    </submittedName>
</protein>
<evidence type="ECO:0000256" key="6">
    <source>
        <dbReference type="SAM" id="Phobius"/>
    </source>
</evidence>
<feature type="transmembrane region" description="Helical" evidence="6">
    <location>
        <begin position="99"/>
        <end position="121"/>
    </location>
</feature>
<keyword evidence="3 6" id="KW-0812">Transmembrane</keyword>
<evidence type="ECO:0000256" key="3">
    <source>
        <dbReference type="ARBA" id="ARBA00022692"/>
    </source>
</evidence>
<feature type="transmembrane region" description="Helical" evidence="6">
    <location>
        <begin position="306"/>
        <end position="326"/>
    </location>
</feature>
<keyword evidence="8" id="KW-1185">Reference proteome</keyword>
<dbReference type="PANTHER" id="PTHR33529:SF2">
    <property type="entry name" value="LIPOPOLYSACCHARIDE EXPORT SYSTEM PERMEASE PROTEIN LPTG"/>
    <property type="match status" value="1"/>
</dbReference>
<accession>A0A840C7K2</accession>
<evidence type="ECO:0000313" key="8">
    <source>
        <dbReference type="Proteomes" id="UP000585681"/>
    </source>
</evidence>
<dbReference type="Pfam" id="PF03739">
    <property type="entry name" value="LptF_LptG"/>
    <property type="match status" value="1"/>
</dbReference>